<reference evidence="2 3" key="1">
    <citation type="journal article" date="2016" name="Nat. Commun.">
        <title>Thousands of microbial genomes shed light on interconnected biogeochemical processes in an aquifer system.</title>
        <authorList>
            <person name="Anantharaman K."/>
            <person name="Brown C.T."/>
            <person name="Hug L.A."/>
            <person name="Sharon I."/>
            <person name="Castelle C.J."/>
            <person name="Probst A.J."/>
            <person name="Thomas B.C."/>
            <person name="Singh A."/>
            <person name="Wilkins M.J."/>
            <person name="Karaoz U."/>
            <person name="Brodie E.L."/>
            <person name="Williams K.H."/>
            <person name="Hubbard S.S."/>
            <person name="Banfield J.F."/>
        </authorList>
    </citation>
    <scope>NUCLEOTIDE SEQUENCE [LARGE SCALE GENOMIC DNA]</scope>
</reference>
<dbReference type="InterPro" id="IPR022104">
    <property type="entry name" value="DUF3644"/>
</dbReference>
<dbReference type="Proteomes" id="UP000178646">
    <property type="component" value="Unassembled WGS sequence"/>
</dbReference>
<gene>
    <name evidence="2" type="ORF">A2W59_00875</name>
</gene>
<sequence length="326" mass="37514">MKKLTKTLVNKSKDSFLLALELFNKPTIGYRAESFSILFSNAWELLLKAYLYEASGGKKQSIFRKKIKNRKRESITIDECLRKIFAKSNDPVRKNIEYISEIRNEAAHLIIAELDPYFSRVFQRGVLNYIELLDKWFAIKLAETFKPGLISLISDAGAVKSISTLKKSFSKEDFQYINDWVKKFKALERIGEKATIPITYSIAIVNNPNKADVVLSSGGKGVRAVILEKYRDIDQTHPFRRKDAIEEIIGRLKAGQNFTTHDFEAYCFVNGIKKSSKNEHYWKPKYGSGQYSGKLVDSVVTFFNSNPGARNNLRQQYSEHLKRKRK</sequence>
<dbReference type="EMBL" id="MHSU01000010">
    <property type="protein sequence ID" value="OHA50742.1"/>
    <property type="molecule type" value="Genomic_DNA"/>
</dbReference>
<dbReference type="Pfam" id="PF12358">
    <property type="entry name" value="DUF3644"/>
    <property type="match status" value="1"/>
</dbReference>
<protein>
    <recommendedName>
        <fullName evidence="1">DUF3644 domain-containing protein</fullName>
    </recommendedName>
</protein>
<feature type="domain" description="DUF3644" evidence="1">
    <location>
        <begin position="8"/>
        <end position="183"/>
    </location>
</feature>
<comment type="caution">
    <text evidence="2">The sequence shown here is derived from an EMBL/GenBank/DDBJ whole genome shotgun (WGS) entry which is preliminary data.</text>
</comment>
<proteinExistence type="predicted"/>
<dbReference type="AlphaFoldDB" id="A0A1G2PT21"/>
<evidence type="ECO:0000313" key="2">
    <source>
        <dbReference type="EMBL" id="OHA50742.1"/>
    </source>
</evidence>
<name>A0A1G2PT21_9BACT</name>
<accession>A0A1G2PT21</accession>
<evidence type="ECO:0000259" key="1">
    <source>
        <dbReference type="Pfam" id="PF12358"/>
    </source>
</evidence>
<organism evidence="2 3">
    <name type="scientific">Candidatus Terrybacteria bacterium RIFCSPHIGHO2_02_41_19</name>
    <dbReference type="NCBI Taxonomy" id="1802364"/>
    <lineage>
        <taxon>Bacteria</taxon>
        <taxon>Candidatus Terryibacteriota</taxon>
    </lineage>
</organism>
<evidence type="ECO:0000313" key="3">
    <source>
        <dbReference type="Proteomes" id="UP000178646"/>
    </source>
</evidence>